<dbReference type="InterPro" id="IPR006176">
    <property type="entry name" value="3-OHacyl-CoA_DH_NAD-bd"/>
</dbReference>
<dbReference type="PROSITE" id="PS00067">
    <property type="entry name" value="3HCDH"/>
    <property type="match status" value="1"/>
</dbReference>
<dbReference type="InterPro" id="IPR036291">
    <property type="entry name" value="NAD(P)-bd_dom_sf"/>
</dbReference>
<sequence>MEKIAIIGAGLIGCAWASVFARAGHTVTLYDIDPNAVASARDTVKAGLVKQRAVGLISEEPDVVIARVSATASLEDAVRGADLVQENVRETVDAKKEIYAKLDKLVGPNTLLASSTSGIPASAFTEALACRQRCFVGHPINPPSVVPLVELVPAPWTEPSVIERARTIYARAGQVPIVVNREIQGFIVNRLQGALLAEAFRLVEDGYVNGSDIDKAVKDGLGLRWSFMGPMETIDLNAPGGLRDYCGRYGPLYYDIATQAAPRQWTDALIGRLEQERLAELPADQRPARQAWRDQRLMDLVAHKRAAPEK</sequence>
<dbReference type="InterPro" id="IPR006180">
    <property type="entry name" value="3-OHacyl-CoA_DH_CS"/>
</dbReference>
<evidence type="ECO:0000313" key="14">
    <source>
        <dbReference type="Proteomes" id="UP000494329"/>
    </source>
</evidence>
<dbReference type="Pfam" id="PF00725">
    <property type="entry name" value="3HCDH"/>
    <property type="match status" value="1"/>
</dbReference>
<dbReference type="InterPro" id="IPR006108">
    <property type="entry name" value="3HC_DH_C"/>
</dbReference>
<evidence type="ECO:0000256" key="8">
    <source>
        <dbReference type="ARBA" id="ARBA00038962"/>
    </source>
</evidence>
<dbReference type="EMBL" id="CADIKF010000008">
    <property type="protein sequence ID" value="CAB3752348.1"/>
    <property type="molecule type" value="Genomic_DNA"/>
</dbReference>
<keyword evidence="6 13" id="KW-0560">Oxidoreductase</keyword>
<evidence type="ECO:0000256" key="6">
    <source>
        <dbReference type="ARBA" id="ARBA00023002"/>
    </source>
</evidence>
<dbReference type="EC" id="1.1.1.45" evidence="8"/>
<dbReference type="PIRSF" id="PIRSF000105">
    <property type="entry name" value="HCDH"/>
    <property type="match status" value="1"/>
</dbReference>
<dbReference type="PANTHER" id="PTHR48075:SF1">
    <property type="entry name" value="LAMBDA-CRYSTALLIN HOMOLOG"/>
    <property type="match status" value="1"/>
</dbReference>
<comment type="subcellular location">
    <subcellularLocation>
        <location evidence="1">Cytoplasm</location>
    </subcellularLocation>
</comment>
<evidence type="ECO:0000256" key="9">
    <source>
        <dbReference type="ARBA" id="ARBA00042709"/>
    </source>
</evidence>
<name>A0A6J5DDT6_9BURK</name>
<dbReference type="Proteomes" id="UP000494329">
    <property type="component" value="Unassembled WGS sequence"/>
</dbReference>
<protein>
    <recommendedName>
        <fullName evidence="9">L-gulonate 3-dehydrogenase</fullName>
        <ecNumber evidence="8">1.1.1.45</ecNumber>
    </recommendedName>
    <alternativeName>
        <fullName evidence="9">L-gulonate 3-dehydrogenase</fullName>
    </alternativeName>
</protein>
<keyword evidence="14" id="KW-1185">Reference proteome</keyword>
<evidence type="ECO:0000259" key="12">
    <source>
        <dbReference type="Pfam" id="PF02737"/>
    </source>
</evidence>
<evidence type="ECO:0000256" key="7">
    <source>
        <dbReference type="ARBA" id="ARBA00023027"/>
    </source>
</evidence>
<dbReference type="NCBIfam" id="NF004783">
    <property type="entry name" value="PRK06129.1"/>
    <property type="match status" value="1"/>
</dbReference>
<dbReference type="GO" id="GO:0005737">
    <property type="term" value="C:cytoplasm"/>
    <property type="evidence" value="ECO:0007669"/>
    <property type="project" value="UniProtKB-SubCell"/>
</dbReference>
<dbReference type="GO" id="GO:0006631">
    <property type="term" value="P:fatty acid metabolic process"/>
    <property type="evidence" value="ECO:0007669"/>
    <property type="project" value="InterPro"/>
</dbReference>
<evidence type="ECO:0000256" key="3">
    <source>
        <dbReference type="ARBA" id="ARBA00011738"/>
    </source>
</evidence>
<evidence type="ECO:0000313" key="13">
    <source>
        <dbReference type="EMBL" id="CAB3752348.1"/>
    </source>
</evidence>
<comment type="subunit">
    <text evidence="3">Homodimer.</text>
</comment>
<dbReference type="InterPro" id="IPR013328">
    <property type="entry name" value="6PGD_dom2"/>
</dbReference>
<dbReference type="GO" id="GO:0050104">
    <property type="term" value="F:L-gulonate 3-dehydrogenase activity"/>
    <property type="evidence" value="ECO:0007669"/>
    <property type="project" value="UniProtKB-EC"/>
</dbReference>
<feature type="domain" description="3-hydroxyacyl-CoA dehydrogenase C-terminal" evidence="11">
    <location>
        <begin position="185"/>
        <end position="244"/>
    </location>
</feature>
<evidence type="ECO:0000256" key="1">
    <source>
        <dbReference type="ARBA" id="ARBA00004496"/>
    </source>
</evidence>
<keyword evidence="4" id="KW-0963">Cytoplasm</keyword>
<evidence type="ECO:0000259" key="11">
    <source>
        <dbReference type="Pfam" id="PF00725"/>
    </source>
</evidence>
<reference evidence="13 14" key="1">
    <citation type="submission" date="2020-04" db="EMBL/GenBank/DDBJ databases">
        <authorList>
            <person name="De Canck E."/>
        </authorList>
    </citation>
    <scope>NUCLEOTIDE SEQUENCE [LARGE SCALE GENOMIC DNA]</scope>
    <source>
        <strain evidence="13 14">LMG 29739</strain>
    </source>
</reference>
<evidence type="ECO:0000256" key="4">
    <source>
        <dbReference type="ARBA" id="ARBA00022490"/>
    </source>
</evidence>
<dbReference type="Gene3D" id="1.10.1040.10">
    <property type="entry name" value="N-(1-d-carboxylethyl)-l-norvaline Dehydrogenase, domain 2"/>
    <property type="match status" value="1"/>
</dbReference>
<dbReference type="InterPro" id="IPR008927">
    <property type="entry name" value="6-PGluconate_DH-like_C_sf"/>
</dbReference>
<gene>
    <name evidence="13" type="primary">lcdH</name>
    <name evidence="13" type="ORF">LMG29739_01527</name>
</gene>
<dbReference type="SUPFAM" id="SSF48179">
    <property type="entry name" value="6-phosphogluconate dehydrogenase C-terminal domain-like"/>
    <property type="match status" value="1"/>
</dbReference>
<keyword evidence="7" id="KW-0520">NAD</keyword>
<evidence type="ECO:0000256" key="5">
    <source>
        <dbReference type="ARBA" id="ARBA00022553"/>
    </source>
</evidence>
<dbReference type="PANTHER" id="PTHR48075">
    <property type="entry name" value="3-HYDROXYACYL-COA DEHYDROGENASE FAMILY PROTEIN"/>
    <property type="match status" value="1"/>
</dbReference>
<evidence type="ECO:0000256" key="2">
    <source>
        <dbReference type="ARBA" id="ARBA00009463"/>
    </source>
</evidence>
<dbReference type="Gene3D" id="3.40.50.720">
    <property type="entry name" value="NAD(P)-binding Rossmann-like Domain"/>
    <property type="match status" value="1"/>
</dbReference>
<proteinExistence type="inferred from homology"/>
<keyword evidence="5" id="KW-0597">Phosphoprotein</keyword>
<feature type="domain" description="3-hydroxyacyl-CoA dehydrogenase NAD binding" evidence="12">
    <location>
        <begin position="3"/>
        <end position="180"/>
    </location>
</feature>
<dbReference type="GO" id="GO:0070403">
    <property type="term" value="F:NAD+ binding"/>
    <property type="evidence" value="ECO:0007669"/>
    <property type="project" value="InterPro"/>
</dbReference>
<organism evidence="13 14">
    <name type="scientific">Paraburkholderia solisilvae</name>
    <dbReference type="NCBI Taxonomy" id="624376"/>
    <lineage>
        <taxon>Bacteria</taxon>
        <taxon>Pseudomonadati</taxon>
        <taxon>Pseudomonadota</taxon>
        <taxon>Betaproteobacteria</taxon>
        <taxon>Burkholderiales</taxon>
        <taxon>Burkholderiaceae</taxon>
        <taxon>Paraburkholderia</taxon>
    </lineage>
</organism>
<dbReference type="SUPFAM" id="SSF51735">
    <property type="entry name" value="NAD(P)-binding Rossmann-fold domains"/>
    <property type="match status" value="1"/>
</dbReference>
<dbReference type="RefSeq" id="WP_175110258.1">
    <property type="nucleotide sequence ID" value="NZ_CADIKF010000008.1"/>
</dbReference>
<dbReference type="InterPro" id="IPR022694">
    <property type="entry name" value="3-OHacyl-CoA_DH"/>
</dbReference>
<accession>A0A6J5DDT6</accession>
<comment type="similarity">
    <text evidence="2">Belongs to the 3-hydroxyacyl-CoA dehydrogenase family.</text>
</comment>
<evidence type="ECO:0000256" key="10">
    <source>
        <dbReference type="PIRSR" id="PIRSR000105-1"/>
    </source>
</evidence>
<dbReference type="AlphaFoldDB" id="A0A6J5DDT6"/>
<dbReference type="Pfam" id="PF02737">
    <property type="entry name" value="3HCDH_N"/>
    <property type="match status" value="1"/>
</dbReference>
<feature type="site" description="Important for catalytic activity" evidence="10">
    <location>
        <position position="138"/>
    </location>
</feature>